<feature type="transmembrane region" description="Helical" evidence="12">
    <location>
        <begin position="210"/>
        <end position="234"/>
    </location>
</feature>
<organism evidence="13 14">
    <name type="scientific">Corynebacterium incognita</name>
    <dbReference type="NCBI Taxonomy" id="2754725"/>
    <lineage>
        <taxon>Bacteria</taxon>
        <taxon>Bacillati</taxon>
        <taxon>Actinomycetota</taxon>
        <taxon>Actinomycetes</taxon>
        <taxon>Mycobacteriales</taxon>
        <taxon>Corynebacteriaceae</taxon>
        <taxon>Corynebacterium</taxon>
    </lineage>
</organism>
<feature type="transmembrane region" description="Helical" evidence="12">
    <location>
        <begin position="168"/>
        <end position="190"/>
    </location>
</feature>
<keyword evidence="6" id="KW-0560">Oxidoreductase</keyword>
<dbReference type="GO" id="GO:0016491">
    <property type="term" value="F:oxidoreductase activity"/>
    <property type="evidence" value="ECO:0007669"/>
    <property type="project" value="UniProtKB-KW"/>
</dbReference>
<comment type="pathway">
    <text evidence="11">Porphyrin-containing compound metabolism.</text>
</comment>
<comment type="subcellular location">
    <subcellularLocation>
        <location evidence="1">Membrane</location>
        <topology evidence="1">Multi-pass membrane protein</topology>
    </subcellularLocation>
</comment>
<keyword evidence="4" id="KW-0479">Metal-binding</keyword>
<evidence type="ECO:0000256" key="8">
    <source>
        <dbReference type="ARBA" id="ARBA00023133"/>
    </source>
</evidence>
<feature type="transmembrane region" description="Helical" evidence="12">
    <location>
        <begin position="246"/>
        <end position="265"/>
    </location>
</feature>
<protein>
    <submittedName>
        <fullName evidence="13">Heme A synthase</fullName>
    </submittedName>
</protein>
<evidence type="ECO:0000256" key="10">
    <source>
        <dbReference type="ARBA" id="ARBA00023157"/>
    </source>
</evidence>
<name>A0A7G7CPT3_9CORY</name>
<dbReference type="GO" id="GO:0016020">
    <property type="term" value="C:membrane"/>
    <property type="evidence" value="ECO:0007669"/>
    <property type="project" value="UniProtKB-SubCell"/>
</dbReference>
<evidence type="ECO:0000313" key="13">
    <source>
        <dbReference type="EMBL" id="QNE89599.1"/>
    </source>
</evidence>
<dbReference type="GO" id="GO:0046872">
    <property type="term" value="F:metal ion binding"/>
    <property type="evidence" value="ECO:0007669"/>
    <property type="project" value="UniProtKB-KW"/>
</dbReference>
<accession>A0A7G7CPT3</accession>
<dbReference type="AlphaFoldDB" id="A0A7G7CPT3"/>
<keyword evidence="10" id="KW-1015">Disulfide bond</keyword>
<dbReference type="PANTHER" id="PTHR35457:SF1">
    <property type="entry name" value="HEME A SYNTHASE"/>
    <property type="match status" value="1"/>
</dbReference>
<keyword evidence="5 12" id="KW-1133">Transmembrane helix</keyword>
<feature type="transmembrane region" description="Helical" evidence="12">
    <location>
        <begin position="99"/>
        <end position="119"/>
    </location>
</feature>
<dbReference type="InterPro" id="IPR050450">
    <property type="entry name" value="COX15/CtaA_HemeA_synthase"/>
</dbReference>
<keyword evidence="3 12" id="KW-0812">Transmembrane</keyword>
<dbReference type="PANTHER" id="PTHR35457">
    <property type="entry name" value="HEME A SYNTHASE"/>
    <property type="match status" value="1"/>
</dbReference>
<keyword evidence="14" id="KW-1185">Reference proteome</keyword>
<evidence type="ECO:0000256" key="3">
    <source>
        <dbReference type="ARBA" id="ARBA00022692"/>
    </source>
</evidence>
<evidence type="ECO:0000256" key="5">
    <source>
        <dbReference type="ARBA" id="ARBA00022989"/>
    </source>
</evidence>
<dbReference type="InterPro" id="IPR003780">
    <property type="entry name" value="COX15/CtaA_fam"/>
</dbReference>
<evidence type="ECO:0000256" key="6">
    <source>
        <dbReference type="ARBA" id="ARBA00023002"/>
    </source>
</evidence>
<evidence type="ECO:0000256" key="2">
    <source>
        <dbReference type="ARBA" id="ARBA00022475"/>
    </source>
</evidence>
<sequence length="313" mass="33990">MAEQKVSLRTQRLVALLLLISQAGITITGAVVRVTGSGLGCVTWPECHPGSLVPQAGAAPAIHQAIEFGNRLLTFVVIATSAAAIIAMHRAHRRKELKMYAWVSMGLVILQALIGAASVLLDLRWWSVALHFLPSMILVWVAAMLYVRVLDPDDGTPTHIIPQSARMTGLIAAIALAVVLMTGTMVTGSGPHSGDEGVGMEGRLEVNTEYMAVGHAMCMYVYLALTIITLWLLYTNKAPRVTLRAGWVLIGVIIVQWAIGVFQFYQGVPRWTVPFHVGMSAVVTAYTAFLYAHGRKRLKEDAPERLPAEHGVH</sequence>
<dbReference type="GO" id="GO:0006784">
    <property type="term" value="P:heme A biosynthetic process"/>
    <property type="evidence" value="ECO:0007669"/>
    <property type="project" value="InterPro"/>
</dbReference>
<dbReference type="RefSeq" id="WP_185175973.1">
    <property type="nucleotide sequence ID" value="NZ_CP059404.1"/>
</dbReference>
<evidence type="ECO:0000256" key="4">
    <source>
        <dbReference type="ARBA" id="ARBA00022723"/>
    </source>
</evidence>
<dbReference type="KEGG" id="cik:H0194_00540"/>
<proteinExistence type="predicted"/>
<feature type="transmembrane region" description="Helical" evidence="12">
    <location>
        <begin position="12"/>
        <end position="32"/>
    </location>
</feature>
<keyword evidence="9 12" id="KW-0472">Membrane</keyword>
<keyword evidence="8" id="KW-0350">Heme biosynthesis</keyword>
<evidence type="ECO:0000313" key="14">
    <source>
        <dbReference type="Proteomes" id="UP000515743"/>
    </source>
</evidence>
<feature type="transmembrane region" description="Helical" evidence="12">
    <location>
        <begin position="271"/>
        <end position="292"/>
    </location>
</feature>
<reference evidence="13 14" key="1">
    <citation type="submission" date="2020-07" db="EMBL/GenBank/DDBJ databases">
        <title>Complete genome and description of Corynebacterium incognita strain Marseille-Q3630 sp. nov.</title>
        <authorList>
            <person name="Boxberger M."/>
        </authorList>
    </citation>
    <scope>NUCLEOTIDE SEQUENCE [LARGE SCALE GENOMIC DNA]</scope>
    <source>
        <strain evidence="13 14">Marseille-Q3630</strain>
    </source>
</reference>
<evidence type="ECO:0000256" key="12">
    <source>
        <dbReference type="SAM" id="Phobius"/>
    </source>
</evidence>
<dbReference type="Proteomes" id="UP000515743">
    <property type="component" value="Chromosome"/>
</dbReference>
<dbReference type="EMBL" id="CP059404">
    <property type="protein sequence ID" value="QNE89599.1"/>
    <property type="molecule type" value="Genomic_DNA"/>
</dbReference>
<feature type="transmembrane region" description="Helical" evidence="12">
    <location>
        <begin position="68"/>
        <end position="87"/>
    </location>
</feature>
<evidence type="ECO:0000256" key="11">
    <source>
        <dbReference type="ARBA" id="ARBA00023444"/>
    </source>
</evidence>
<keyword evidence="7" id="KW-0408">Iron</keyword>
<keyword evidence="2" id="KW-1003">Cell membrane</keyword>
<feature type="transmembrane region" description="Helical" evidence="12">
    <location>
        <begin position="125"/>
        <end position="147"/>
    </location>
</feature>
<gene>
    <name evidence="13" type="ORF">H0194_00540</name>
</gene>
<dbReference type="Pfam" id="PF02628">
    <property type="entry name" value="COX15-CtaA"/>
    <property type="match status" value="1"/>
</dbReference>
<evidence type="ECO:0000256" key="1">
    <source>
        <dbReference type="ARBA" id="ARBA00004141"/>
    </source>
</evidence>
<evidence type="ECO:0000256" key="9">
    <source>
        <dbReference type="ARBA" id="ARBA00023136"/>
    </source>
</evidence>
<evidence type="ECO:0000256" key="7">
    <source>
        <dbReference type="ARBA" id="ARBA00023004"/>
    </source>
</evidence>